<evidence type="ECO:0000313" key="2">
    <source>
        <dbReference type="Proteomes" id="UP001432027"/>
    </source>
</evidence>
<feature type="non-terminal residue" evidence="1">
    <location>
        <position position="74"/>
    </location>
</feature>
<dbReference type="Proteomes" id="UP001432027">
    <property type="component" value="Unassembled WGS sequence"/>
</dbReference>
<protein>
    <submittedName>
        <fullName evidence="1">Uncharacterized protein</fullName>
    </submittedName>
</protein>
<organism evidence="1 2">
    <name type="scientific">Pristionchus entomophagus</name>
    <dbReference type="NCBI Taxonomy" id="358040"/>
    <lineage>
        <taxon>Eukaryota</taxon>
        <taxon>Metazoa</taxon>
        <taxon>Ecdysozoa</taxon>
        <taxon>Nematoda</taxon>
        <taxon>Chromadorea</taxon>
        <taxon>Rhabditida</taxon>
        <taxon>Rhabditina</taxon>
        <taxon>Diplogasteromorpha</taxon>
        <taxon>Diplogasteroidea</taxon>
        <taxon>Neodiplogasteridae</taxon>
        <taxon>Pristionchus</taxon>
    </lineage>
</organism>
<sequence length="74" mass="8683">RAWIRFVEFGNDHIFRLQIPLIGQADIDAVISTFHRLKREVEEAAEHSTFLSDVLGKNLVTWISQAFHFIRYLV</sequence>
<keyword evidence="2" id="KW-1185">Reference proteome</keyword>
<reference evidence="1" key="1">
    <citation type="submission" date="2023-10" db="EMBL/GenBank/DDBJ databases">
        <title>Genome assembly of Pristionchus species.</title>
        <authorList>
            <person name="Yoshida K."/>
            <person name="Sommer R.J."/>
        </authorList>
    </citation>
    <scope>NUCLEOTIDE SEQUENCE</scope>
    <source>
        <strain evidence="1">RS0144</strain>
    </source>
</reference>
<evidence type="ECO:0000313" key="1">
    <source>
        <dbReference type="EMBL" id="GMS91305.1"/>
    </source>
</evidence>
<name>A0AAV5TET8_9BILA</name>
<proteinExistence type="predicted"/>
<accession>A0AAV5TET8</accession>
<dbReference type="AlphaFoldDB" id="A0AAV5TET8"/>
<comment type="caution">
    <text evidence="1">The sequence shown here is derived from an EMBL/GenBank/DDBJ whole genome shotgun (WGS) entry which is preliminary data.</text>
</comment>
<gene>
    <name evidence="1" type="ORF">PENTCL1PPCAC_13480</name>
</gene>
<dbReference type="EMBL" id="BTSX01000003">
    <property type="protein sequence ID" value="GMS91305.1"/>
    <property type="molecule type" value="Genomic_DNA"/>
</dbReference>
<feature type="non-terminal residue" evidence="1">
    <location>
        <position position="1"/>
    </location>
</feature>